<keyword evidence="1" id="KW-0472">Membrane</keyword>
<evidence type="ECO:0000256" key="1">
    <source>
        <dbReference type="SAM" id="Phobius"/>
    </source>
</evidence>
<organism evidence="2 3">
    <name type="scientific">Dorcoceras hygrometricum</name>
    <dbReference type="NCBI Taxonomy" id="472368"/>
    <lineage>
        <taxon>Eukaryota</taxon>
        <taxon>Viridiplantae</taxon>
        <taxon>Streptophyta</taxon>
        <taxon>Embryophyta</taxon>
        <taxon>Tracheophyta</taxon>
        <taxon>Spermatophyta</taxon>
        <taxon>Magnoliopsida</taxon>
        <taxon>eudicotyledons</taxon>
        <taxon>Gunneridae</taxon>
        <taxon>Pentapetalae</taxon>
        <taxon>asterids</taxon>
        <taxon>lamiids</taxon>
        <taxon>Lamiales</taxon>
        <taxon>Gesneriaceae</taxon>
        <taxon>Didymocarpoideae</taxon>
        <taxon>Trichosporeae</taxon>
        <taxon>Loxocarpinae</taxon>
        <taxon>Dorcoceras</taxon>
    </lineage>
</organism>
<keyword evidence="3" id="KW-1185">Reference proteome</keyword>
<gene>
    <name evidence="2" type="ORF">F511_10763</name>
</gene>
<proteinExistence type="predicted"/>
<evidence type="ECO:0000313" key="3">
    <source>
        <dbReference type="Proteomes" id="UP000250235"/>
    </source>
</evidence>
<dbReference type="OrthoDB" id="1939616at2759"/>
<keyword evidence="1" id="KW-0812">Transmembrane</keyword>
<evidence type="ECO:0000313" key="2">
    <source>
        <dbReference type="EMBL" id="KZV44092.1"/>
    </source>
</evidence>
<reference evidence="2 3" key="1">
    <citation type="journal article" date="2015" name="Proc. Natl. Acad. Sci. U.S.A.">
        <title>The resurrection genome of Boea hygrometrica: A blueprint for survival of dehydration.</title>
        <authorList>
            <person name="Xiao L."/>
            <person name="Yang G."/>
            <person name="Zhang L."/>
            <person name="Yang X."/>
            <person name="Zhao S."/>
            <person name="Ji Z."/>
            <person name="Zhou Q."/>
            <person name="Hu M."/>
            <person name="Wang Y."/>
            <person name="Chen M."/>
            <person name="Xu Y."/>
            <person name="Jin H."/>
            <person name="Xiao X."/>
            <person name="Hu G."/>
            <person name="Bao F."/>
            <person name="Hu Y."/>
            <person name="Wan P."/>
            <person name="Li L."/>
            <person name="Deng X."/>
            <person name="Kuang T."/>
            <person name="Xiang C."/>
            <person name="Zhu J.K."/>
            <person name="Oliver M.J."/>
            <person name="He Y."/>
        </authorList>
    </citation>
    <scope>NUCLEOTIDE SEQUENCE [LARGE SCALE GENOMIC DNA]</scope>
    <source>
        <strain evidence="3">cv. XS01</strain>
    </source>
</reference>
<dbReference type="PANTHER" id="PTHR37710:SF1">
    <property type="entry name" value="TRANSMEMBRANE PROTEIN"/>
    <property type="match status" value="1"/>
</dbReference>
<sequence>MQETWTSSKTERSARRGRPLHTCGESMLAIGHNALTKAQHFDEPLGSAATRVVSFFDTLFPFIHTMLYQWLSMLSFMDDHILTVEHAVELLFPPSKRLFDKMDLLVRDHAQVLPEKFFDHILGPFLDFLLPWLLFLVSIFNLWGSKSVREKGKPNTYSSNIHHDSAPNPNSIKCTYKEILESGDKLQRYPH</sequence>
<dbReference type="Proteomes" id="UP000250235">
    <property type="component" value="Unassembled WGS sequence"/>
</dbReference>
<dbReference type="EMBL" id="KQ997540">
    <property type="protein sequence ID" value="KZV44092.1"/>
    <property type="molecule type" value="Genomic_DNA"/>
</dbReference>
<accession>A0A2Z7CAR1</accession>
<feature type="transmembrane region" description="Helical" evidence="1">
    <location>
        <begin position="52"/>
        <end position="71"/>
    </location>
</feature>
<name>A0A2Z7CAR1_9LAMI</name>
<dbReference type="AlphaFoldDB" id="A0A2Z7CAR1"/>
<protein>
    <submittedName>
        <fullName evidence="2">Uncharacterized protein</fullName>
    </submittedName>
</protein>
<dbReference type="PANTHER" id="PTHR37710">
    <property type="entry name" value="TRANSMEMBRANE PROTEIN"/>
    <property type="match status" value="1"/>
</dbReference>
<keyword evidence="1" id="KW-1133">Transmembrane helix</keyword>
<feature type="transmembrane region" description="Helical" evidence="1">
    <location>
        <begin position="121"/>
        <end position="143"/>
    </location>
</feature>